<keyword evidence="1" id="KW-0812">Transmembrane</keyword>
<sequence>MGDARPEGERHFWTGTRAVQGHKEREAVSPTPAEALALEAKMATLGGEGGSDAFSSTRHVFNTPARSSTFKMNFWSRDDAPVIRPVLQPELYKSATIPVGLNPRRPQFFDGYGGEACEKITKLNRRSFAQWIGSAVAVVAGGGAVFAMLWYIKGQKKNNAPLK</sequence>
<dbReference type="OrthoDB" id="10524260at2759"/>
<reference evidence="2 3" key="1">
    <citation type="journal article" date="2018" name="Nat. Ecol. Evol.">
        <title>Genomic signatures of mitonuclear coevolution across populations of Tigriopus californicus.</title>
        <authorList>
            <person name="Barreto F.S."/>
            <person name="Watson E.T."/>
            <person name="Lima T.G."/>
            <person name="Willett C.S."/>
            <person name="Edmands S."/>
            <person name="Li W."/>
            <person name="Burton R.S."/>
        </authorList>
    </citation>
    <scope>NUCLEOTIDE SEQUENCE [LARGE SCALE GENOMIC DNA]</scope>
    <source>
        <strain evidence="2 3">San Diego</strain>
    </source>
</reference>
<organism evidence="2 3">
    <name type="scientific">Tigriopus californicus</name>
    <name type="common">Marine copepod</name>
    <dbReference type="NCBI Taxonomy" id="6832"/>
    <lineage>
        <taxon>Eukaryota</taxon>
        <taxon>Metazoa</taxon>
        <taxon>Ecdysozoa</taxon>
        <taxon>Arthropoda</taxon>
        <taxon>Crustacea</taxon>
        <taxon>Multicrustacea</taxon>
        <taxon>Hexanauplia</taxon>
        <taxon>Copepoda</taxon>
        <taxon>Harpacticoida</taxon>
        <taxon>Harpacticidae</taxon>
        <taxon>Tigriopus</taxon>
    </lineage>
</organism>
<keyword evidence="3" id="KW-1185">Reference proteome</keyword>
<accession>A0A553PFR9</accession>
<evidence type="ECO:0000313" key="3">
    <source>
        <dbReference type="Proteomes" id="UP000318571"/>
    </source>
</evidence>
<keyword evidence="1" id="KW-0472">Membrane</keyword>
<dbReference type="AlphaFoldDB" id="A0A553PFR9"/>
<comment type="caution">
    <text evidence="2">The sequence shown here is derived from an EMBL/GenBank/DDBJ whole genome shotgun (WGS) entry which is preliminary data.</text>
</comment>
<name>A0A553PFR9_TIGCA</name>
<dbReference type="EMBL" id="VCGU01000004">
    <property type="protein sequence ID" value="TRY76519.1"/>
    <property type="molecule type" value="Genomic_DNA"/>
</dbReference>
<evidence type="ECO:0000313" key="2">
    <source>
        <dbReference type="EMBL" id="TRY76519.1"/>
    </source>
</evidence>
<protein>
    <submittedName>
        <fullName evidence="2">Uncharacterized protein</fullName>
    </submittedName>
</protein>
<keyword evidence="1" id="KW-1133">Transmembrane helix</keyword>
<gene>
    <name evidence="2" type="ORF">TCAL_10941</name>
</gene>
<feature type="transmembrane region" description="Helical" evidence="1">
    <location>
        <begin position="128"/>
        <end position="152"/>
    </location>
</feature>
<evidence type="ECO:0000256" key="1">
    <source>
        <dbReference type="SAM" id="Phobius"/>
    </source>
</evidence>
<dbReference type="OMA" id="WSSIWRA"/>
<dbReference type="Proteomes" id="UP000318571">
    <property type="component" value="Chromosome 5"/>
</dbReference>
<proteinExistence type="predicted"/>